<accession>A0ABV6RNX1</accession>
<dbReference type="InterPro" id="IPR012337">
    <property type="entry name" value="RNaseH-like_sf"/>
</dbReference>
<feature type="compositionally biased region" description="Basic and acidic residues" evidence="1">
    <location>
        <begin position="319"/>
        <end position="328"/>
    </location>
</feature>
<feature type="region of interest" description="Disordered" evidence="1">
    <location>
        <begin position="305"/>
        <end position="328"/>
    </location>
</feature>
<dbReference type="CDD" id="cd06142">
    <property type="entry name" value="RNaseD_exo"/>
    <property type="match status" value="1"/>
</dbReference>
<reference evidence="3 4" key="1">
    <citation type="submission" date="2024-09" db="EMBL/GenBank/DDBJ databases">
        <authorList>
            <person name="Sun Q."/>
            <person name="Mori K."/>
        </authorList>
    </citation>
    <scope>NUCLEOTIDE SEQUENCE [LARGE SCALE GENOMIC DNA]</scope>
    <source>
        <strain evidence="3 4">KCTC 23076</strain>
    </source>
</reference>
<dbReference type="PANTHER" id="PTHR47649">
    <property type="entry name" value="RIBONUCLEASE D"/>
    <property type="match status" value="1"/>
</dbReference>
<dbReference type="RefSeq" id="WP_386667635.1">
    <property type="nucleotide sequence ID" value="NZ_JBHLTG010000002.1"/>
</dbReference>
<dbReference type="InterPro" id="IPR041605">
    <property type="entry name" value="Exo_C"/>
</dbReference>
<dbReference type="InterPro" id="IPR002121">
    <property type="entry name" value="HRDC_dom"/>
</dbReference>
<dbReference type="SUPFAM" id="SSF47819">
    <property type="entry name" value="HRDC-like"/>
    <property type="match status" value="1"/>
</dbReference>
<comment type="caution">
    <text evidence="3">The sequence shown here is derived from an EMBL/GenBank/DDBJ whole genome shotgun (WGS) entry which is preliminary data.</text>
</comment>
<dbReference type="InterPro" id="IPR044876">
    <property type="entry name" value="HRDC_dom_sf"/>
</dbReference>
<organism evidence="3 4">
    <name type="scientific">Lysobacter korlensis</name>
    <dbReference type="NCBI Taxonomy" id="553636"/>
    <lineage>
        <taxon>Bacteria</taxon>
        <taxon>Pseudomonadati</taxon>
        <taxon>Pseudomonadota</taxon>
        <taxon>Gammaproteobacteria</taxon>
        <taxon>Lysobacterales</taxon>
        <taxon>Lysobacteraceae</taxon>
        <taxon>Lysobacter</taxon>
    </lineage>
</organism>
<dbReference type="Pfam" id="PF00570">
    <property type="entry name" value="HRDC"/>
    <property type="match status" value="1"/>
</dbReference>
<dbReference type="InterPro" id="IPR002562">
    <property type="entry name" value="3'-5'_exonuclease_dom"/>
</dbReference>
<protein>
    <submittedName>
        <fullName evidence="3">Ribonuclease D</fullName>
    </submittedName>
</protein>
<name>A0ABV6RNX1_9GAMM</name>
<dbReference type="Gene3D" id="3.30.420.10">
    <property type="entry name" value="Ribonuclease H-like superfamily/Ribonuclease H"/>
    <property type="match status" value="1"/>
</dbReference>
<evidence type="ECO:0000256" key="1">
    <source>
        <dbReference type="SAM" id="MobiDB-lite"/>
    </source>
</evidence>
<dbReference type="Gene3D" id="1.10.150.80">
    <property type="entry name" value="HRDC domain"/>
    <property type="match status" value="2"/>
</dbReference>
<feature type="domain" description="HRDC" evidence="2">
    <location>
        <begin position="224"/>
        <end position="304"/>
    </location>
</feature>
<dbReference type="SMART" id="SM00341">
    <property type="entry name" value="HRDC"/>
    <property type="match status" value="1"/>
</dbReference>
<dbReference type="PANTHER" id="PTHR47649:SF1">
    <property type="entry name" value="RIBONUCLEASE D"/>
    <property type="match status" value="1"/>
</dbReference>
<dbReference type="InterPro" id="IPR036397">
    <property type="entry name" value="RNaseH_sf"/>
</dbReference>
<sequence>MSSPDVAVPGAPAVPHGPVTVLDTREAYLDAVRRIAEGTGPVAVDAERASGFRYSQRAYLIQVYRRDAGTFLFDPPPIGSFDELDDVLRNEEWVLHAASQDLACLREVGLDPARIFDTELAARLLGLAKVGLGSVVQELLGIHLAKEHSAADWSTRPLPQAWLVYAALDVELLVDLRDVMTQLLTEQGKTAIAAQEFDAVLNREVKAVRAEPWRRLSGVHAVRGGRNLAVARALWEARDEYAREVDTSPGRLIPDSSLVAVARNLPATKKDLAGMREFTGRASRSQIDRWWNAIEAGLASEDLPNLRGTGESIPPPRSWPERNPEADKRLKTARPAIAEVAEDLNLPVENLLTPEFLRRVAWQPPEPLTADGIASFLEDLGARAWQIDATAQVIADAFVEAAQTPEAAHEAGS</sequence>
<dbReference type="Proteomes" id="UP001589896">
    <property type="component" value="Unassembled WGS sequence"/>
</dbReference>
<evidence type="ECO:0000313" key="4">
    <source>
        <dbReference type="Proteomes" id="UP001589896"/>
    </source>
</evidence>
<dbReference type="InterPro" id="IPR051086">
    <property type="entry name" value="RNase_D-like"/>
</dbReference>
<dbReference type="InterPro" id="IPR010997">
    <property type="entry name" value="HRDC-like_sf"/>
</dbReference>
<evidence type="ECO:0000313" key="3">
    <source>
        <dbReference type="EMBL" id="MFC0678087.1"/>
    </source>
</evidence>
<dbReference type="SUPFAM" id="SSF53098">
    <property type="entry name" value="Ribonuclease H-like"/>
    <property type="match status" value="1"/>
</dbReference>
<proteinExistence type="predicted"/>
<evidence type="ECO:0000259" key="2">
    <source>
        <dbReference type="PROSITE" id="PS50967"/>
    </source>
</evidence>
<dbReference type="PROSITE" id="PS50967">
    <property type="entry name" value="HRDC"/>
    <property type="match status" value="1"/>
</dbReference>
<dbReference type="Pfam" id="PF18305">
    <property type="entry name" value="DNA_pol_A_exoN"/>
    <property type="match status" value="1"/>
</dbReference>
<gene>
    <name evidence="3" type="ORF">ACFFGH_09570</name>
</gene>
<dbReference type="SMART" id="SM00474">
    <property type="entry name" value="35EXOc"/>
    <property type="match status" value="1"/>
</dbReference>
<keyword evidence="4" id="KW-1185">Reference proteome</keyword>
<dbReference type="Pfam" id="PF01612">
    <property type="entry name" value="DNA_pol_A_exo1"/>
    <property type="match status" value="1"/>
</dbReference>
<dbReference type="EMBL" id="JBHLTG010000002">
    <property type="protein sequence ID" value="MFC0678087.1"/>
    <property type="molecule type" value="Genomic_DNA"/>
</dbReference>